<dbReference type="InterPro" id="IPR000780">
    <property type="entry name" value="CheR_MeTrfase"/>
</dbReference>
<dbReference type="SUPFAM" id="SSF53335">
    <property type="entry name" value="S-adenosyl-L-methionine-dependent methyltransferases"/>
    <property type="match status" value="1"/>
</dbReference>
<dbReference type="AlphaFoldDB" id="A0A953JB92"/>
<comment type="caution">
    <text evidence="7">The sequence shown here is derived from an EMBL/GenBank/DDBJ whole genome shotgun (WGS) entry which is preliminary data.</text>
</comment>
<evidence type="ECO:0000256" key="1">
    <source>
        <dbReference type="ARBA" id="ARBA00001541"/>
    </source>
</evidence>
<evidence type="ECO:0000256" key="3">
    <source>
        <dbReference type="ARBA" id="ARBA00022603"/>
    </source>
</evidence>
<dbReference type="InterPro" id="IPR029063">
    <property type="entry name" value="SAM-dependent_MTases_sf"/>
</dbReference>
<dbReference type="InterPro" id="IPR036804">
    <property type="entry name" value="CheR_N_sf"/>
</dbReference>
<sequence>MSDPLQEILEHARKTRGVDFSSYRTGTIRRRLETRLYATGMTDYPSYYEYLRGEPGEMNALIEALTIKVSRFFRDPLVFEVLRETVFPELLHTFGGDSLRIWSAGCARGEEPYSVALLLREMSEKEGEWPDTFIIATDIDTESLDAARTAVYRDEALTNVRKGHLDRYFSAGNGFHRLREEIRSMVTFSYHDVMTGFPPKEGVFSDYHLILCRNVLIYLESPAQERVMKCFMESLAEGGYLILGKAETPAFDSAKSLRRETFPVNIFRKRGRK</sequence>
<dbReference type="EC" id="2.1.1.80" evidence="2"/>
<dbReference type="InterPro" id="IPR022641">
    <property type="entry name" value="CheR_N"/>
</dbReference>
<keyword evidence="5" id="KW-0949">S-adenosyl-L-methionine</keyword>
<dbReference type="SMART" id="SM00138">
    <property type="entry name" value="MeTrc"/>
    <property type="match status" value="1"/>
</dbReference>
<dbReference type="GO" id="GO:0008983">
    <property type="term" value="F:protein-glutamate O-methyltransferase activity"/>
    <property type="evidence" value="ECO:0007669"/>
    <property type="project" value="UniProtKB-EC"/>
</dbReference>
<dbReference type="SUPFAM" id="SSF47757">
    <property type="entry name" value="Chemotaxis receptor methyltransferase CheR, N-terminal domain"/>
    <property type="match status" value="1"/>
</dbReference>
<evidence type="ECO:0000313" key="8">
    <source>
        <dbReference type="Proteomes" id="UP000705867"/>
    </source>
</evidence>
<feature type="domain" description="CheR-type methyltransferase" evidence="6">
    <location>
        <begin position="1"/>
        <end position="273"/>
    </location>
</feature>
<dbReference type="Proteomes" id="UP000705867">
    <property type="component" value="Unassembled WGS sequence"/>
</dbReference>
<evidence type="ECO:0000256" key="2">
    <source>
        <dbReference type="ARBA" id="ARBA00012534"/>
    </source>
</evidence>
<dbReference type="PANTHER" id="PTHR24422">
    <property type="entry name" value="CHEMOTAXIS PROTEIN METHYLTRANSFERASE"/>
    <property type="match status" value="1"/>
</dbReference>
<dbReference type="PRINTS" id="PR00996">
    <property type="entry name" value="CHERMTFRASE"/>
</dbReference>
<evidence type="ECO:0000256" key="4">
    <source>
        <dbReference type="ARBA" id="ARBA00022679"/>
    </source>
</evidence>
<dbReference type="Gene3D" id="3.40.50.150">
    <property type="entry name" value="Vaccinia Virus protein VP39"/>
    <property type="match status" value="1"/>
</dbReference>
<reference evidence="7" key="1">
    <citation type="journal article" date="2021" name="bioRxiv">
        <title>Unraveling nitrogen, sulfur and carbon metabolic pathways and microbial community transcriptional responses to substrate deprivation and toxicity stresses in a bioreactor mimicking anoxic brackish coastal sediment conditions.</title>
        <authorList>
            <person name="Martins P.D."/>
            <person name="Echeveste M.J."/>
            <person name="Arshad A."/>
            <person name="Kurth J."/>
            <person name="Ouboter H."/>
            <person name="Jetten M.S.M."/>
            <person name="Welte C.U."/>
        </authorList>
    </citation>
    <scope>NUCLEOTIDE SEQUENCE</scope>
    <source>
        <strain evidence="7">MAG_39</strain>
    </source>
</reference>
<evidence type="ECO:0000256" key="5">
    <source>
        <dbReference type="ARBA" id="ARBA00022691"/>
    </source>
</evidence>
<dbReference type="EMBL" id="JAIOIV010000089">
    <property type="protein sequence ID" value="MBZ0156757.1"/>
    <property type="molecule type" value="Genomic_DNA"/>
</dbReference>
<evidence type="ECO:0000259" key="6">
    <source>
        <dbReference type="PROSITE" id="PS50123"/>
    </source>
</evidence>
<comment type="catalytic activity">
    <reaction evidence="1">
        <text>L-glutamyl-[protein] + S-adenosyl-L-methionine = [protein]-L-glutamate 5-O-methyl ester + S-adenosyl-L-homocysteine</text>
        <dbReference type="Rhea" id="RHEA:24452"/>
        <dbReference type="Rhea" id="RHEA-COMP:10208"/>
        <dbReference type="Rhea" id="RHEA-COMP:10311"/>
        <dbReference type="ChEBI" id="CHEBI:29973"/>
        <dbReference type="ChEBI" id="CHEBI:57856"/>
        <dbReference type="ChEBI" id="CHEBI:59789"/>
        <dbReference type="ChEBI" id="CHEBI:82795"/>
        <dbReference type="EC" id="2.1.1.80"/>
    </reaction>
</comment>
<reference evidence="7" key="2">
    <citation type="submission" date="2021-08" db="EMBL/GenBank/DDBJ databases">
        <authorList>
            <person name="Dalcin Martins P."/>
        </authorList>
    </citation>
    <scope>NUCLEOTIDE SEQUENCE</scope>
    <source>
        <strain evidence="7">MAG_39</strain>
    </source>
</reference>
<dbReference type="GO" id="GO:0032259">
    <property type="term" value="P:methylation"/>
    <property type="evidence" value="ECO:0007669"/>
    <property type="project" value="UniProtKB-KW"/>
</dbReference>
<dbReference type="PROSITE" id="PS50123">
    <property type="entry name" value="CHER"/>
    <property type="match status" value="1"/>
</dbReference>
<proteinExistence type="predicted"/>
<keyword evidence="4" id="KW-0808">Transferase</keyword>
<evidence type="ECO:0000313" key="7">
    <source>
        <dbReference type="EMBL" id="MBZ0156757.1"/>
    </source>
</evidence>
<keyword evidence="3" id="KW-0489">Methyltransferase</keyword>
<name>A0A953JB92_9BACT</name>
<dbReference type="PANTHER" id="PTHR24422:SF10">
    <property type="entry name" value="CHEMOTAXIS PROTEIN METHYLTRANSFERASE 2"/>
    <property type="match status" value="1"/>
</dbReference>
<dbReference type="InterPro" id="IPR022642">
    <property type="entry name" value="CheR_C"/>
</dbReference>
<accession>A0A953JB92</accession>
<gene>
    <name evidence="7" type="ORF">K8I29_11195</name>
</gene>
<organism evidence="7 8">
    <name type="scientific">Candidatus Nitrobium versatile</name>
    <dbReference type="NCBI Taxonomy" id="2884831"/>
    <lineage>
        <taxon>Bacteria</taxon>
        <taxon>Pseudomonadati</taxon>
        <taxon>Nitrospirota</taxon>
        <taxon>Nitrospiria</taxon>
        <taxon>Nitrospirales</taxon>
        <taxon>Nitrospiraceae</taxon>
        <taxon>Candidatus Nitrobium</taxon>
    </lineage>
</organism>
<dbReference type="Pfam" id="PF03705">
    <property type="entry name" value="CheR_N"/>
    <property type="match status" value="1"/>
</dbReference>
<dbReference type="InterPro" id="IPR050903">
    <property type="entry name" value="Bact_Chemotaxis_MeTrfase"/>
</dbReference>
<dbReference type="Pfam" id="PF01739">
    <property type="entry name" value="CheR"/>
    <property type="match status" value="1"/>
</dbReference>
<protein>
    <recommendedName>
        <fullName evidence="2">protein-glutamate O-methyltransferase</fullName>
        <ecNumber evidence="2">2.1.1.80</ecNumber>
    </recommendedName>
</protein>
<dbReference type="Gene3D" id="1.10.155.10">
    <property type="entry name" value="Chemotaxis receptor methyltransferase CheR, N-terminal domain"/>
    <property type="match status" value="1"/>
</dbReference>